<dbReference type="Proteomes" id="UP001519287">
    <property type="component" value="Unassembled WGS sequence"/>
</dbReference>
<dbReference type="SUPFAM" id="SSF46785">
    <property type="entry name" value="Winged helix' DNA-binding domain"/>
    <property type="match status" value="1"/>
</dbReference>
<sequence length="380" mass="41290">MRDLTGRPGLLKKINVAKIMDLIRKQGPISRADLASALGISRPTVSKLITDLLQAEAIVEIGEGQSNGGKKPILLQINSKNAYVIGIHVTYPTIQVALADNIGTMLTRKEISADGSTDIIGSMIETILALLEAADLEASSLSAIGVAIAGIVNPQSGEIIQARVFPNLQGTEFKDALESKFGVPVWMDNDVYMGLWGQAASSEIRERSIAFVSIGELIGLGMMIEGKLYRGAKLAAGEIGDMIVDSRQQLADGFEPAGGYLEKYLNWKGTNRLFSAMESMESIGELTDEAAMRLLSQYQTRIACCLANVICVFDPERVVIGGEILRLPGSFLEGIDQQLRNLNSRSPRLEEAYYREDSELVGSIYYALQNVHKDLIDYSG</sequence>
<dbReference type="EMBL" id="JAGGLB010000021">
    <property type="protein sequence ID" value="MBP1993798.1"/>
    <property type="molecule type" value="Genomic_DNA"/>
</dbReference>
<protein>
    <submittedName>
        <fullName evidence="5">NBD/HSP70 family sugar kinase</fullName>
    </submittedName>
</protein>
<dbReference type="InterPro" id="IPR036388">
    <property type="entry name" value="WH-like_DNA-bd_sf"/>
</dbReference>
<dbReference type="Gene3D" id="1.10.10.10">
    <property type="entry name" value="Winged helix-like DNA-binding domain superfamily/Winged helix DNA-binding domain"/>
    <property type="match status" value="1"/>
</dbReference>
<organism evidence="5 6">
    <name type="scientific">Paenibacillus eucommiae</name>
    <dbReference type="NCBI Taxonomy" id="1355755"/>
    <lineage>
        <taxon>Bacteria</taxon>
        <taxon>Bacillati</taxon>
        <taxon>Bacillota</taxon>
        <taxon>Bacilli</taxon>
        <taxon>Bacillales</taxon>
        <taxon>Paenibacillaceae</taxon>
        <taxon>Paenibacillus</taxon>
    </lineage>
</organism>
<evidence type="ECO:0000256" key="1">
    <source>
        <dbReference type="ARBA" id="ARBA00002486"/>
    </source>
</evidence>
<gene>
    <name evidence="5" type="ORF">J2Z66_005424</name>
</gene>
<dbReference type="InterPro" id="IPR036390">
    <property type="entry name" value="WH_DNA-bd_sf"/>
</dbReference>
<dbReference type="InterPro" id="IPR000835">
    <property type="entry name" value="HTH_MarR-typ"/>
</dbReference>
<proteinExistence type="inferred from homology"/>
<dbReference type="RefSeq" id="WP_209975675.1">
    <property type="nucleotide sequence ID" value="NZ_JAGGLB010000021.1"/>
</dbReference>
<dbReference type="GO" id="GO:0016301">
    <property type="term" value="F:kinase activity"/>
    <property type="evidence" value="ECO:0007669"/>
    <property type="project" value="UniProtKB-KW"/>
</dbReference>
<dbReference type="InterPro" id="IPR043129">
    <property type="entry name" value="ATPase_NBD"/>
</dbReference>
<keyword evidence="5" id="KW-0808">Transferase</keyword>
<keyword evidence="6" id="KW-1185">Reference proteome</keyword>
<evidence type="ECO:0000259" key="4">
    <source>
        <dbReference type="Pfam" id="PF01047"/>
    </source>
</evidence>
<evidence type="ECO:0000313" key="6">
    <source>
        <dbReference type="Proteomes" id="UP001519287"/>
    </source>
</evidence>
<keyword evidence="3" id="KW-0859">Xylose metabolism</keyword>
<dbReference type="Pfam" id="PF01047">
    <property type="entry name" value="MarR"/>
    <property type="match status" value="1"/>
</dbReference>
<evidence type="ECO:0000256" key="2">
    <source>
        <dbReference type="ARBA" id="ARBA00006479"/>
    </source>
</evidence>
<dbReference type="CDD" id="cd23763">
    <property type="entry name" value="ASKHA_ATPase_ROK"/>
    <property type="match status" value="1"/>
</dbReference>
<evidence type="ECO:0000256" key="3">
    <source>
        <dbReference type="ARBA" id="ARBA00022629"/>
    </source>
</evidence>
<dbReference type="SUPFAM" id="SSF53067">
    <property type="entry name" value="Actin-like ATPase domain"/>
    <property type="match status" value="1"/>
</dbReference>
<feature type="domain" description="HTH marR-type" evidence="4">
    <location>
        <begin position="18"/>
        <end position="58"/>
    </location>
</feature>
<evidence type="ECO:0000313" key="5">
    <source>
        <dbReference type="EMBL" id="MBP1993798.1"/>
    </source>
</evidence>
<dbReference type="PANTHER" id="PTHR18964">
    <property type="entry name" value="ROK (REPRESSOR, ORF, KINASE) FAMILY"/>
    <property type="match status" value="1"/>
</dbReference>
<comment type="function">
    <text evidence="1">Transcriptional repressor of xylose-utilizing enzymes.</text>
</comment>
<keyword evidence="3" id="KW-0119">Carbohydrate metabolism</keyword>
<dbReference type="Pfam" id="PF00480">
    <property type="entry name" value="ROK"/>
    <property type="match status" value="1"/>
</dbReference>
<dbReference type="PANTHER" id="PTHR18964:SF170">
    <property type="entry name" value="SUGAR KINASE"/>
    <property type="match status" value="1"/>
</dbReference>
<comment type="similarity">
    <text evidence="2">Belongs to the ROK (NagC/XylR) family.</text>
</comment>
<name>A0ABS4J1V6_9BACL</name>
<dbReference type="InterPro" id="IPR000600">
    <property type="entry name" value="ROK"/>
</dbReference>
<accession>A0ABS4J1V6</accession>
<reference evidence="5 6" key="1">
    <citation type="submission" date="2021-03" db="EMBL/GenBank/DDBJ databases">
        <title>Genomic Encyclopedia of Type Strains, Phase IV (KMG-IV): sequencing the most valuable type-strain genomes for metagenomic binning, comparative biology and taxonomic classification.</title>
        <authorList>
            <person name="Goeker M."/>
        </authorList>
    </citation>
    <scope>NUCLEOTIDE SEQUENCE [LARGE SCALE GENOMIC DNA]</scope>
    <source>
        <strain evidence="5 6">DSM 26048</strain>
    </source>
</reference>
<keyword evidence="5" id="KW-0418">Kinase</keyword>
<comment type="caution">
    <text evidence="5">The sequence shown here is derived from an EMBL/GenBank/DDBJ whole genome shotgun (WGS) entry which is preliminary data.</text>
</comment>
<dbReference type="Gene3D" id="3.30.420.40">
    <property type="match status" value="2"/>
</dbReference>